<dbReference type="InterPro" id="IPR050482">
    <property type="entry name" value="Sensor_HK_TwoCompSys"/>
</dbReference>
<dbReference type="Pfam" id="PF05384">
    <property type="entry name" value="DegS"/>
    <property type="match status" value="1"/>
</dbReference>
<dbReference type="InterPro" id="IPR008595">
    <property type="entry name" value="DegS"/>
</dbReference>
<reference evidence="9" key="1">
    <citation type="submission" date="2015-07" db="EMBL/GenBank/DDBJ databases">
        <title>Complete Genome of Thermincola ferriacetica strain Z-0001T.</title>
        <authorList>
            <person name="Lusk B."/>
            <person name="Badalamenti J.P."/>
            <person name="Parameswaran P."/>
            <person name="Bond D.R."/>
            <person name="Torres C.I."/>
        </authorList>
    </citation>
    <scope>NUCLEOTIDE SEQUENCE [LARGE SCALE GENOMIC DNA]</scope>
    <source>
        <strain evidence="9">Z-0001</strain>
    </source>
</reference>
<feature type="domain" description="Histidine kinase" evidence="7">
    <location>
        <begin position="188"/>
        <end position="387"/>
    </location>
</feature>
<sequence length="396" mass="45326">MVELAINGSKSDISNLDKIVKDTIFSIENGKEQIFAIAENARIEYLRMKTHLDEVNDQLVELAKEIEKVREDERVAQYELGEIDRNFQQYKEADIKRAYEHASKMQAYLSSLLERESLLKQKKKDYEASLVKLQETARKADNLMSQVGVVMDFIGGNLKNLNLRLESLQQKQQMGIEIIRAQEEERKRVAREIHDGPAQAMANLVLRMEYCEKLMDVAPEQVRAELGQIKEAVKLTLQDVRKIIFDLRPMALDDLGIVPAVKRYLEDYKSKSRIEVDANFFGREARYTPALEIAIFRLIQEGLNNVRKHARAGRVNLTIDVNDKFFTICIRDNGVGFDLEQVMMNNKGNKFGLINMRERVALLGGEMKITTAPKQGTELYFKIPVAGQEVQAVGEN</sequence>
<dbReference type="RefSeq" id="WP_052217292.1">
    <property type="nucleotide sequence ID" value="NZ_LGTE01000006.1"/>
</dbReference>
<dbReference type="Gene3D" id="1.20.5.1930">
    <property type="match status" value="1"/>
</dbReference>
<keyword evidence="3" id="KW-0808">Transferase</keyword>
<dbReference type="InterPro" id="IPR036890">
    <property type="entry name" value="HATPase_C_sf"/>
</dbReference>
<dbReference type="PATRIC" id="fig|281456.6.peg.1290"/>
<proteinExistence type="predicted"/>
<dbReference type="InterPro" id="IPR003594">
    <property type="entry name" value="HATPase_dom"/>
</dbReference>
<keyword evidence="6" id="KW-0175">Coiled coil</keyword>
<evidence type="ECO:0000256" key="6">
    <source>
        <dbReference type="SAM" id="Coils"/>
    </source>
</evidence>
<keyword evidence="4 8" id="KW-0418">Kinase</keyword>
<dbReference type="InterPro" id="IPR016381">
    <property type="entry name" value="Sig_transdc_His_kinase_DegS"/>
</dbReference>
<keyword evidence="9" id="KW-1185">Reference proteome</keyword>
<feature type="coiled-coil region" evidence="6">
    <location>
        <begin position="38"/>
        <end position="72"/>
    </location>
</feature>
<evidence type="ECO:0000256" key="1">
    <source>
        <dbReference type="ARBA" id="ARBA00000085"/>
    </source>
</evidence>
<dbReference type="EMBL" id="LGTE01000006">
    <property type="protein sequence ID" value="KNZ70076.1"/>
    <property type="molecule type" value="Genomic_DNA"/>
</dbReference>
<dbReference type="GO" id="GO:0000155">
    <property type="term" value="F:phosphorelay sensor kinase activity"/>
    <property type="evidence" value="ECO:0007669"/>
    <property type="project" value="InterPro"/>
</dbReference>
<evidence type="ECO:0000256" key="3">
    <source>
        <dbReference type="ARBA" id="ARBA00022679"/>
    </source>
</evidence>
<dbReference type="PANTHER" id="PTHR24421:SF55">
    <property type="entry name" value="SENSOR HISTIDINE KINASE YDFH"/>
    <property type="match status" value="1"/>
</dbReference>
<evidence type="ECO:0000256" key="4">
    <source>
        <dbReference type="ARBA" id="ARBA00022777"/>
    </source>
</evidence>
<dbReference type="PIRSF" id="PIRSF003169">
    <property type="entry name" value="STHK_DegS"/>
    <property type="match status" value="1"/>
</dbReference>
<evidence type="ECO:0000256" key="2">
    <source>
        <dbReference type="ARBA" id="ARBA00012438"/>
    </source>
</evidence>
<comment type="catalytic activity">
    <reaction evidence="1">
        <text>ATP + protein L-histidine = ADP + protein N-phospho-L-histidine.</text>
        <dbReference type="EC" id="2.7.13.3"/>
    </reaction>
</comment>
<dbReference type="Gene3D" id="3.30.565.10">
    <property type="entry name" value="Histidine kinase-like ATPase, C-terminal domain"/>
    <property type="match status" value="1"/>
</dbReference>
<dbReference type="Proteomes" id="UP000037175">
    <property type="component" value="Unassembled WGS sequence"/>
</dbReference>
<dbReference type="GO" id="GO:0016020">
    <property type="term" value="C:membrane"/>
    <property type="evidence" value="ECO:0007669"/>
    <property type="project" value="InterPro"/>
</dbReference>
<keyword evidence="5" id="KW-0902">Two-component regulatory system</keyword>
<evidence type="ECO:0000313" key="8">
    <source>
        <dbReference type="EMBL" id="KNZ70076.1"/>
    </source>
</evidence>
<accession>A0A0L6W3N7</accession>
<comment type="caution">
    <text evidence="8">The sequence shown here is derived from an EMBL/GenBank/DDBJ whole genome shotgun (WGS) entry which is preliminary data.</text>
</comment>
<dbReference type="CDD" id="cd16917">
    <property type="entry name" value="HATPase_UhpB-NarQ-NarX-like"/>
    <property type="match status" value="1"/>
</dbReference>
<name>A0A0L6W3N7_9FIRM</name>
<dbReference type="EC" id="2.7.13.3" evidence="2"/>
<evidence type="ECO:0000256" key="5">
    <source>
        <dbReference type="ARBA" id="ARBA00023012"/>
    </source>
</evidence>
<dbReference type="Pfam" id="PF02518">
    <property type="entry name" value="HATPase_c"/>
    <property type="match status" value="1"/>
</dbReference>
<dbReference type="SMART" id="SM00387">
    <property type="entry name" value="HATPase_c"/>
    <property type="match status" value="1"/>
</dbReference>
<evidence type="ECO:0000259" key="7">
    <source>
        <dbReference type="PROSITE" id="PS50109"/>
    </source>
</evidence>
<dbReference type="PANTHER" id="PTHR24421">
    <property type="entry name" value="NITRATE/NITRITE SENSOR PROTEIN NARX-RELATED"/>
    <property type="match status" value="1"/>
</dbReference>
<dbReference type="GO" id="GO:0046983">
    <property type="term" value="F:protein dimerization activity"/>
    <property type="evidence" value="ECO:0007669"/>
    <property type="project" value="InterPro"/>
</dbReference>
<protein>
    <recommendedName>
        <fullName evidence="2">histidine kinase</fullName>
        <ecNumber evidence="2">2.7.13.3</ecNumber>
    </recommendedName>
</protein>
<dbReference type="InterPro" id="IPR011712">
    <property type="entry name" value="Sig_transdc_His_kin_sub3_dim/P"/>
</dbReference>
<gene>
    <name evidence="8" type="ORF">Tfer_1216</name>
</gene>
<dbReference type="Pfam" id="PF07730">
    <property type="entry name" value="HisKA_3"/>
    <property type="match status" value="1"/>
</dbReference>
<dbReference type="InterPro" id="IPR005467">
    <property type="entry name" value="His_kinase_dom"/>
</dbReference>
<feature type="coiled-coil region" evidence="6">
    <location>
        <begin position="116"/>
        <end position="171"/>
    </location>
</feature>
<organism evidence="8 9">
    <name type="scientific">Thermincola ferriacetica</name>
    <dbReference type="NCBI Taxonomy" id="281456"/>
    <lineage>
        <taxon>Bacteria</taxon>
        <taxon>Bacillati</taxon>
        <taxon>Bacillota</taxon>
        <taxon>Clostridia</taxon>
        <taxon>Eubacteriales</taxon>
        <taxon>Thermincolaceae</taxon>
        <taxon>Thermincola</taxon>
    </lineage>
</organism>
<dbReference type="SUPFAM" id="SSF55874">
    <property type="entry name" value="ATPase domain of HSP90 chaperone/DNA topoisomerase II/histidine kinase"/>
    <property type="match status" value="1"/>
</dbReference>
<dbReference type="AlphaFoldDB" id="A0A0L6W3N7"/>
<dbReference type="PROSITE" id="PS50109">
    <property type="entry name" value="HIS_KIN"/>
    <property type="match status" value="1"/>
</dbReference>
<evidence type="ECO:0000313" key="9">
    <source>
        <dbReference type="Proteomes" id="UP000037175"/>
    </source>
</evidence>